<accession>A0A284R2F3</accession>
<evidence type="ECO:0000313" key="2">
    <source>
        <dbReference type="Proteomes" id="UP000219338"/>
    </source>
</evidence>
<reference evidence="2" key="1">
    <citation type="journal article" date="2017" name="Nat. Ecol. Evol.">
        <title>Genome expansion and lineage-specific genetic innovations in the forest pathogenic fungi Armillaria.</title>
        <authorList>
            <person name="Sipos G."/>
            <person name="Prasanna A.N."/>
            <person name="Walter M.C."/>
            <person name="O'Connor E."/>
            <person name="Balint B."/>
            <person name="Krizsan K."/>
            <person name="Kiss B."/>
            <person name="Hess J."/>
            <person name="Varga T."/>
            <person name="Slot J."/>
            <person name="Riley R."/>
            <person name="Boka B."/>
            <person name="Rigling D."/>
            <person name="Barry K."/>
            <person name="Lee J."/>
            <person name="Mihaltcheva S."/>
            <person name="LaButti K."/>
            <person name="Lipzen A."/>
            <person name="Waldron R."/>
            <person name="Moloney N.M."/>
            <person name="Sperisen C."/>
            <person name="Kredics L."/>
            <person name="Vagvoelgyi C."/>
            <person name="Patrignani A."/>
            <person name="Fitzpatrick D."/>
            <person name="Nagy I."/>
            <person name="Doyle S."/>
            <person name="Anderson J.B."/>
            <person name="Grigoriev I.V."/>
            <person name="Gueldener U."/>
            <person name="Muensterkoetter M."/>
            <person name="Nagy L.G."/>
        </authorList>
    </citation>
    <scope>NUCLEOTIDE SEQUENCE [LARGE SCALE GENOMIC DNA]</scope>
    <source>
        <strain evidence="2">C18/9</strain>
    </source>
</reference>
<keyword evidence="2" id="KW-1185">Reference proteome</keyword>
<dbReference type="Proteomes" id="UP000219338">
    <property type="component" value="Unassembled WGS sequence"/>
</dbReference>
<organism evidence="1 2">
    <name type="scientific">Armillaria ostoyae</name>
    <name type="common">Armillaria root rot fungus</name>
    <dbReference type="NCBI Taxonomy" id="47428"/>
    <lineage>
        <taxon>Eukaryota</taxon>
        <taxon>Fungi</taxon>
        <taxon>Dikarya</taxon>
        <taxon>Basidiomycota</taxon>
        <taxon>Agaricomycotina</taxon>
        <taxon>Agaricomycetes</taxon>
        <taxon>Agaricomycetidae</taxon>
        <taxon>Agaricales</taxon>
        <taxon>Marasmiineae</taxon>
        <taxon>Physalacriaceae</taxon>
        <taxon>Armillaria</taxon>
    </lineage>
</organism>
<sequence>MVKLIQCVSFWEAHSLAWPTHPGWNPEFMKNSNPNGYTEAAYLQLEKQVATHYTDTFFLYFGHAPTLPRQLGHNPEESYIPECHQRVLMVQQGLYKDVSEWEQ</sequence>
<dbReference type="OrthoDB" id="2634326at2759"/>
<dbReference type="AlphaFoldDB" id="A0A284R2F3"/>
<evidence type="ECO:0000313" key="1">
    <source>
        <dbReference type="EMBL" id="SJL02893.1"/>
    </source>
</evidence>
<gene>
    <name evidence="1" type="ORF">ARMOST_06234</name>
</gene>
<dbReference type="EMBL" id="FUEG01000004">
    <property type="protein sequence ID" value="SJL02893.1"/>
    <property type="molecule type" value="Genomic_DNA"/>
</dbReference>
<protein>
    <submittedName>
        <fullName evidence="1">Uncharacterized protein</fullName>
    </submittedName>
</protein>
<name>A0A284R2F3_ARMOS</name>
<proteinExistence type="predicted"/>